<reference evidence="1 2" key="1">
    <citation type="journal article" date="2022" name="DNA Res.">
        <title>Chromosomal-level genome assembly of the orchid tree Bauhinia variegata (Leguminosae; Cercidoideae) supports the allotetraploid origin hypothesis of Bauhinia.</title>
        <authorList>
            <person name="Zhong Y."/>
            <person name="Chen Y."/>
            <person name="Zheng D."/>
            <person name="Pang J."/>
            <person name="Liu Y."/>
            <person name="Luo S."/>
            <person name="Meng S."/>
            <person name="Qian L."/>
            <person name="Wei D."/>
            <person name="Dai S."/>
            <person name="Zhou R."/>
        </authorList>
    </citation>
    <scope>NUCLEOTIDE SEQUENCE [LARGE SCALE GENOMIC DNA]</scope>
    <source>
        <strain evidence="1">BV-YZ2020</strain>
    </source>
</reference>
<sequence length="66" mass="7515">MVFRVVADWTIGCGNKPLLGHFTNFAPSDFIYIDRSSIFILLCSCNIRPLSRDKEMTLLMAMDIES</sequence>
<proteinExistence type="predicted"/>
<dbReference type="EMBL" id="CM039437">
    <property type="protein sequence ID" value="KAI4306236.1"/>
    <property type="molecule type" value="Genomic_DNA"/>
</dbReference>
<protein>
    <submittedName>
        <fullName evidence="1">Uncharacterized protein</fullName>
    </submittedName>
</protein>
<keyword evidence="2" id="KW-1185">Reference proteome</keyword>
<name>A0ACB9L909_BAUVA</name>
<gene>
    <name evidence="1" type="ORF">L6164_029528</name>
</gene>
<organism evidence="1 2">
    <name type="scientific">Bauhinia variegata</name>
    <name type="common">Purple orchid tree</name>
    <name type="synonym">Phanera variegata</name>
    <dbReference type="NCBI Taxonomy" id="167791"/>
    <lineage>
        <taxon>Eukaryota</taxon>
        <taxon>Viridiplantae</taxon>
        <taxon>Streptophyta</taxon>
        <taxon>Embryophyta</taxon>
        <taxon>Tracheophyta</taxon>
        <taxon>Spermatophyta</taxon>
        <taxon>Magnoliopsida</taxon>
        <taxon>eudicotyledons</taxon>
        <taxon>Gunneridae</taxon>
        <taxon>Pentapetalae</taxon>
        <taxon>rosids</taxon>
        <taxon>fabids</taxon>
        <taxon>Fabales</taxon>
        <taxon>Fabaceae</taxon>
        <taxon>Cercidoideae</taxon>
        <taxon>Cercideae</taxon>
        <taxon>Bauhiniinae</taxon>
        <taxon>Bauhinia</taxon>
    </lineage>
</organism>
<comment type="caution">
    <text evidence="1">The sequence shown here is derived from an EMBL/GenBank/DDBJ whole genome shotgun (WGS) entry which is preliminary data.</text>
</comment>
<evidence type="ECO:0000313" key="1">
    <source>
        <dbReference type="EMBL" id="KAI4306236.1"/>
    </source>
</evidence>
<accession>A0ACB9L909</accession>
<dbReference type="Proteomes" id="UP000828941">
    <property type="component" value="Chromosome 12"/>
</dbReference>
<evidence type="ECO:0000313" key="2">
    <source>
        <dbReference type="Proteomes" id="UP000828941"/>
    </source>
</evidence>